<name>A0ABN8CGN5_9STRA</name>
<keyword evidence="5" id="KW-0808">Transferase</keyword>
<accession>A0ABN8CGN5</accession>
<keyword evidence="8" id="KW-0067">ATP-binding</keyword>
<dbReference type="Pfam" id="PF20258">
    <property type="entry name" value="tRNA_Me_trans_C"/>
    <property type="match status" value="1"/>
</dbReference>
<evidence type="ECO:0000256" key="1">
    <source>
        <dbReference type="ARBA" id="ARBA00003986"/>
    </source>
</evidence>
<protein>
    <recommendedName>
        <fullName evidence="3">tRNA-5-taurinomethyluridine 2-sulfurtransferase</fullName>
        <ecNumber evidence="3">2.8.1.14</ecNumber>
    </recommendedName>
</protein>
<dbReference type="HAMAP" id="MF_00144">
    <property type="entry name" value="tRNA_thiouridyl_MnmA"/>
    <property type="match status" value="1"/>
</dbReference>
<dbReference type="HAMAP" id="MF_00695">
    <property type="entry name" value="HflD_protein"/>
    <property type="match status" value="1"/>
</dbReference>
<dbReference type="NCBIfam" id="TIGR00420">
    <property type="entry name" value="trmU"/>
    <property type="match status" value="1"/>
</dbReference>
<evidence type="ECO:0000313" key="15">
    <source>
        <dbReference type="Proteomes" id="UP001157938"/>
    </source>
</evidence>
<dbReference type="NCBIfam" id="NF001249">
    <property type="entry name" value="PRK00218.1-5"/>
    <property type="match status" value="1"/>
</dbReference>
<evidence type="ECO:0000256" key="8">
    <source>
        <dbReference type="ARBA" id="ARBA00022840"/>
    </source>
</evidence>
<evidence type="ECO:0000256" key="3">
    <source>
        <dbReference type="ARBA" id="ARBA00011953"/>
    </source>
</evidence>
<dbReference type="Pfam" id="PF03054">
    <property type="entry name" value="tRNA_Me_trans"/>
    <property type="match status" value="1"/>
</dbReference>
<evidence type="ECO:0000256" key="2">
    <source>
        <dbReference type="ARBA" id="ARBA00006191"/>
    </source>
</evidence>
<dbReference type="SUPFAM" id="SSF52402">
    <property type="entry name" value="Adenine nucleotide alpha hydrolases-like"/>
    <property type="match status" value="1"/>
</dbReference>
<comment type="caution">
    <text evidence="14">The sequence shown here is derived from an EMBL/GenBank/DDBJ whole genome shotgun (WGS) entry which is preliminary data.</text>
</comment>
<keyword evidence="7" id="KW-0547">Nucleotide-binding</keyword>
<comment type="similarity">
    <text evidence="2">Belongs to the MnmA/TRMU family.</text>
</comment>
<keyword evidence="9" id="KW-0694">RNA-binding</keyword>
<feature type="domain" description="tRNA-specific 2-thiouridylase MnmA-like central" evidence="13">
    <location>
        <begin position="196"/>
        <end position="264"/>
    </location>
</feature>
<dbReference type="InterPro" id="IPR046885">
    <property type="entry name" value="MnmA-like_C"/>
</dbReference>
<evidence type="ECO:0000313" key="14">
    <source>
        <dbReference type="EMBL" id="CAH0492458.1"/>
    </source>
</evidence>
<dbReference type="CDD" id="cd01998">
    <property type="entry name" value="MnmA_TRMU-like"/>
    <property type="match status" value="1"/>
</dbReference>
<dbReference type="InterPro" id="IPR004506">
    <property type="entry name" value="MnmA-like"/>
</dbReference>
<evidence type="ECO:0000256" key="10">
    <source>
        <dbReference type="ARBA" id="ARBA00023157"/>
    </source>
</evidence>
<dbReference type="Gene3D" id="3.40.50.620">
    <property type="entry name" value="HUPs"/>
    <property type="match status" value="1"/>
</dbReference>
<dbReference type="Gene3D" id="2.30.30.280">
    <property type="entry name" value="Adenine nucleotide alpha hydrolases-like domains"/>
    <property type="match status" value="1"/>
</dbReference>
<evidence type="ECO:0000256" key="6">
    <source>
        <dbReference type="ARBA" id="ARBA00022694"/>
    </source>
</evidence>
<dbReference type="Proteomes" id="UP001157938">
    <property type="component" value="Unassembled WGS sequence"/>
</dbReference>
<reference evidence="14 15" key="1">
    <citation type="submission" date="2021-11" db="EMBL/GenBank/DDBJ databases">
        <authorList>
            <person name="Islam A."/>
            <person name="Islam S."/>
            <person name="Flora M.S."/>
            <person name="Rahman M."/>
            <person name="Ziaur R.M."/>
            <person name="Epstein J.H."/>
            <person name="Hassan M."/>
            <person name="Klassen M."/>
            <person name="Woodard K."/>
            <person name="Webb A."/>
            <person name="Webby R.J."/>
            <person name="El Zowalaty M.E."/>
        </authorList>
    </citation>
    <scope>NUCLEOTIDE SEQUENCE [LARGE SCALE GENOMIC DNA]</scope>
    <source>
        <strain evidence="14">Pf1</strain>
    </source>
</reference>
<keyword evidence="15" id="KW-1185">Reference proteome</keyword>
<organism evidence="14 15">
    <name type="scientific">Peronospora farinosa</name>
    <dbReference type="NCBI Taxonomy" id="134698"/>
    <lineage>
        <taxon>Eukaryota</taxon>
        <taxon>Sar</taxon>
        <taxon>Stramenopiles</taxon>
        <taxon>Oomycota</taxon>
        <taxon>Peronosporomycetes</taxon>
        <taxon>Peronosporales</taxon>
        <taxon>Peronosporaceae</taxon>
        <taxon>Peronospora</taxon>
    </lineage>
</organism>
<comment type="catalytic activity">
    <reaction evidence="11">
        <text>5-taurinomethyluridine(34) in tRNA + S-sulfanyl-L-cysteinyl-[protein] + AH2 + ATP = 5-taurinomethyl-2-thiouridine(34) in tRNA + L-cysteinyl-[protein] + A + AMP + diphosphate + H(+)</text>
        <dbReference type="Rhea" id="RHEA:47040"/>
        <dbReference type="Rhea" id="RHEA-COMP:10131"/>
        <dbReference type="Rhea" id="RHEA-COMP:11726"/>
        <dbReference type="Rhea" id="RHEA-COMP:11732"/>
        <dbReference type="Rhea" id="RHEA-COMP:11733"/>
        <dbReference type="ChEBI" id="CHEBI:13193"/>
        <dbReference type="ChEBI" id="CHEBI:15378"/>
        <dbReference type="ChEBI" id="CHEBI:17499"/>
        <dbReference type="ChEBI" id="CHEBI:29950"/>
        <dbReference type="ChEBI" id="CHEBI:30616"/>
        <dbReference type="ChEBI" id="CHEBI:33019"/>
        <dbReference type="ChEBI" id="CHEBI:61963"/>
        <dbReference type="ChEBI" id="CHEBI:87171"/>
        <dbReference type="ChEBI" id="CHEBI:87172"/>
        <dbReference type="ChEBI" id="CHEBI:456215"/>
        <dbReference type="EC" id="2.8.1.14"/>
    </reaction>
</comment>
<sequence>MSGGVDSSVSAWLLQQQGYQVEGLFMKNWEEDDGEEYCTAADDLADAQAVCDKLGMKLHKVNFAAEYWDNVFEHFLEEYKAGRTPNPDILCNKEIKFKAFLEFAAEDLGADFIATGHYVRRHDVAGQSQLLRGLDGNKDQSYFLYTLSHQQIAQSLFPVGELEKPEVRRIAEQLDLITAKKKDSTGICFIGERKFRDFLARYLPAQPGEIETTEGQIVGEHQGLMYHTLGQRKGLGIGGLKESKDDPWYVVDKDVARNRLIVAQGGDHPRLMSVGLIAQQLHWVDRQPITAPLRCTVKTRYRQTDIPCEIIPHGDDRIEVRFDEPVAAVTPGQSAVFYLGEVCLGGGVTVAKNYQEITLALAGICQSAHLVQQLAQQGHCQPEALTVSLRSVLDLNPGSTLAVFGNNEANLRLGLETLMAVLNSSSRQGAGAELTRYTLSMMVLERKLSASKTAMATLAQRITQLDRQLAHYELESDTILSAMAAIYVDVISPLGPRIQVTGSPAVLQNTQVQSKVRATLLAGIRAAVLWQQVGGGRLQLMFSRQRLLREAKTLLSRLPLTY</sequence>
<dbReference type="NCBIfam" id="NF001138">
    <property type="entry name" value="PRK00143.1"/>
    <property type="match status" value="1"/>
</dbReference>
<evidence type="ECO:0000256" key="4">
    <source>
        <dbReference type="ARBA" id="ARBA00022555"/>
    </source>
</evidence>
<proteinExistence type="inferred from homology"/>
<dbReference type="InterPro" id="IPR007451">
    <property type="entry name" value="HflD"/>
</dbReference>
<dbReference type="InterPro" id="IPR023382">
    <property type="entry name" value="MnmA-like_central_sf"/>
</dbReference>
<dbReference type="SUPFAM" id="SSF101322">
    <property type="entry name" value="YcfC-like"/>
    <property type="match status" value="1"/>
</dbReference>
<dbReference type="Pfam" id="PF04356">
    <property type="entry name" value="DUF489"/>
    <property type="match status" value="1"/>
</dbReference>
<dbReference type="NCBIfam" id="NF001248">
    <property type="entry name" value="PRK00218.1-4"/>
    <property type="match status" value="1"/>
</dbReference>
<evidence type="ECO:0000259" key="13">
    <source>
        <dbReference type="Pfam" id="PF20259"/>
    </source>
</evidence>
<dbReference type="EMBL" id="CAKLBC010001499">
    <property type="protein sequence ID" value="CAH0492458.1"/>
    <property type="molecule type" value="Genomic_DNA"/>
</dbReference>
<feature type="domain" description="tRNA-specific 2-thiouridylase MnmA-like C-terminal" evidence="12">
    <location>
        <begin position="275"/>
        <end position="348"/>
    </location>
</feature>
<evidence type="ECO:0000259" key="12">
    <source>
        <dbReference type="Pfam" id="PF20258"/>
    </source>
</evidence>
<dbReference type="NCBIfam" id="NF001246">
    <property type="entry name" value="PRK00218.1-2"/>
    <property type="match status" value="1"/>
</dbReference>
<gene>
    <name evidence="14" type="ORF">PFR001_LOCUS7664</name>
</gene>
<dbReference type="InterPro" id="IPR014729">
    <property type="entry name" value="Rossmann-like_a/b/a_fold"/>
</dbReference>
<dbReference type="Pfam" id="PF20259">
    <property type="entry name" value="tRNA_Me_trans_M"/>
    <property type="match status" value="1"/>
</dbReference>
<evidence type="ECO:0000256" key="9">
    <source>
        <dbReference type="ARBA" id="ARBA00022884"/>
    </source>
</evidence>
<evidence type="ECO:0000256" key="5">
    <source>
        <dbReference type="ARBA" id="ARBA00022679"/>
    </source>
</evidence>
<dbReference type="InterPro" id="IPR035932">
    <property type="entry name" value="HflD-like_sf"/>
</dbReference>
<keyword evidence="10" id="KW-1015">Disulfide bond</keyword>
<dbReference type="EC" id="2.8.1.14" evidence="3"/>
<dbReference type="Gene3D" id="2.40.30.10">
    <property type="entry name" value="Translation factors"/>
    <property type="match status" value="1"/>
</dbReference>
<dbReference type="Gene3D" id="1.10.3890.10">
    <property type="entry name" value="HflD-like"/>
    <property type="match status" value="1"/>
</dbReference>
<dbReference type="PANTHER" id="PTHR11933:SF5">
    <property type="entry name" value="MITOCHONDRIAL TRNA-SPECIFIC 2-THIOURIDYLASE 1"/>
    <property type="match status" value="1"/>
</dbReference>
<keyword evidence="4" id="KW-0820">tRNA-binding</keyword>
<dbReference type="InterPro" id="IPR046884">
    <property type="entry name" value="MnmA-like_central"/>
</dbReference>
<keyword evidence="6" id="KW-0819">tRNA processing</keyword>
<dbReference type="PANTHER" id="PTHR11933">
    <property type="entry name" value="TRNA 5-METHYLAMINOMETHYL-2-THIOURIDYLATE -METHYLTRANSFERASE"/>
    <property type="match status" value="1"/>
</dbReference>
<evidence type="ECO:0000256" key="11">
    <source>
        <dbReference type="ARBA" id="ARBA00049564"/>
    </source>
</evidence>
<comment type="function">
    <text evidence="1">Catalyzes the 2-thiolation of uridine at the wobble position (U34) of mitochondrial tRNA(Lys), tRNA(Glu) and tRNA(Gln). Required for the formation of 5-taurinomethyl-2-thiouridine (tm5s2U) of mitochondrial tRNA(Lys), tRNA(Glu), and tRNA(Gln) at the wobble position. ATP is required to activate the C2 atom of the wobble base.</text>
</comment>
<evidence type="ECO:0000256" key="7">
    <source>
        <dbReference type="ARBA" id="ARBA00022741"/>
    </source>
</evidence>